<dbReference type="SUPFAM" id="SSF141868">
    <property type="entry name" value="EAL domain-like"/>
    <property type="match status" value="1"/>
</dbReference>
<evidence type="ECO:0000313" key="5">
    <source>
        <dbReference type="EMBL" id="REF87384.1"/>
    </source>
</evidence>
<dbReference type="CDD" id="cd01948">
    <property type="entry name" value="EAL"/>
    <property type="match status" value="1"/>
</dbReference>
<sequence length="750" mass="81594">MKCPPALASEPERLRALAAYGLASDRPLPSLDPVVNIAVRVFDMPVSAVNMIGSDHVFFAASAGIGDVDMSRDVSFCAHAITQNGVMVVPDATRDERFHDNPLVTGKTHLRFYAGVPIRSPDGHALGSLCIIDVKPHPDFTSEDCERLRELAKMASDRLELRRVEAAVEKADPLASEEFVNNAATPIVRFDETGTILAWSAAAAAMYGYTVEEGVGRSIEQLICARHRPLVRDLIARAAAAGSLDGLTPPSDLEGLRKDGSEFPLSFSIYCWNEASRMRFSVVLRDMTQRRREEEELYRLANFDSLTGLANRARLYRRVEETLLAPAAAALLMIDLDGFKDVNDTLGHAVGDGILREVASRLGADLGMYDVVARIGGDEFAILLPGADLERANAVAQAAITRVAAPIAFDGQEVRVAASCGIALAPFHAQEALELIGDADLALYKAKSAGRGRAFVFVPALRMEAAARRLYAMELHRAVVGSEFLLFYQPQVRLADQALVGAEALIRWHHPTRGILAPGAFLPALEGGPLAATVGSWVLDEACAQAAFWRRHGVPKFRIAVNLFAAQFRVGDLVAEVVAALERHGLPAEALELEVTENIALDRDEIALETLRRLRAHGVGIAFDDFGTGFGSLSLLKQYPLTRLKIDRSFVQGMLTSKRDAAVVQAVLDMARNFDLAAIAEGIETLAQSEYLQARGCEEAQGYYYGKPMPAKQFEEAFGIAPGPLYPPSLSRDRRSAGQDRRPRYPATIR</sequence>
<dbReference type="SMART" id="SM00065">
    <property type="entry name" value="GAF"/>
    <property type="match status" value="1"/>
</dbReference>
<dbReference type="InterPro" id="IPR001633">
    <property type="entry name" value="EAL_dom"/>
</dbReference>
<evidence type="ECO:0000259" key="4">
    <source>
        <dbReference type="PROSITE" id="PS50887"/>
    </source>
</evidence>
<keyword evidence="6" id="KW-1185">Reference proteome</keyword>
<dbReference type="SMART" id="SM00267">
    <property type="entry name" value="GGDEF"/>
    <property type="match status" value="1"/>
</dbReference>
<dbReference type="Pfam" id="PF01590">
    <property type="entry name" value="GAF"/>
    <property type="match status" value="1"/>
</dbReference>
<evidence type="ECO:0000259" key="2">
    <source>
        <dbReference type="PROSITE" id="PS50112"/>
    </source>
</evidence>
<dbReference type="SUPFAM" id="SSF55785">
    <property type="entry name" value="PYP-like sensor domain (PAS domain)"/>
    <property type="match status" value="1"/>
</dbReference>
<name>A0A3D9YX98_9HYPH</name>
<dbReference type="Pfam" id="PF00563">
    <property type="entry name" value="EAL"/>
    <property type="match status" value="1"/>
</dbReference>
<dbReference type="SUPFAM" id="SSF55781">
    <property type="entry name" value="GAF domain-like"/>
    <property type="match status" value="1"/>
</dbReference>
<organism evidence="5 6">
    <name type="scientific">Methylovirgula ligni</name>
    <dbReference type="NCBI Taxonomy" id="569860"/>
    <lineage>
        <taxon>Bacteria</taxon>
        <taxon>Pseudomonadati</taxon>
        <taxon>Pseudomonadota</taxon>
        <taxon>Alphaproteobacteria</taxon>
        <taxon>Hyphomicrobiales</taxon>
        <taxon>Beijerinckiaceae</taxon>
        <taxon>Methylovirgula</taxon>
    </lineage>
</organism>
<dbReference type="InterPro" id="IPR000160">
    <property type="entry name" value="GGDEF_dom"/>
</dbReference>
<gene>
    <name evidence="5" type="ORF">DES32_1005</name>
</gene>
<dbReference type="InterPro" id="IPR035965">
    <property type="entry name" value="PAS-like_dom_sf"/>
</dbReference>
<accession>A0A3D9YX98</accession>
<feature type="domain" description="GGDEF" evidence="4">
    <location>
        <begin position="327"/>
        <end position="459"/>
    </location>
</feature>
<dbReference type="InterPro" id="IPR035919">
    <property type="entry name" value="EAL_sf"/>
</dbReference>
<dbReference type="SMART" id="SM00091">
    <property type="entry name" value="PAS"/>
    <property type="match status" value="1"/>
</dbReference>
<dbReference type="AlphaFoldDB" id="A0A3D9YX98"/>
<feature type="domain" description="PAS" evidence="2">
    <location>
        <begin position="177"/>
        <end position="242"/>
    </location>
</feature>
<dbReference type="NCBIfam" id="TIGR00254">
    <property type="entry name" value="GGDEF"/>
    <property type="match status" value="1"/>
</dbReference>
<dbReference type="CDD" id="cd01949">
    <property type="entry name" value="GGDEF"/>
    <property type="match status" value="1"/>
</dbReference>
<dbReference type="Gene3D" id="3.30.450.20">
    <property type="entry name" value="PAS domain"/>
    <property type="match status" value="1"/>
</dbReference>
<dbReference type="PANTHER" id="PTHR44757:SF2">
    <property type="entry name" value="BIOFILM ARCHITECTURE MAINTENANCE PROTEIN MBAA"/>
    <property type="match status" value="1"/>
</dbReference>
<comment type="caution">
    <text evidence="5">The sequence shown here is derived from an EMBL/GenBank/DDBJ whole genome shotgun (WGS) entry which is preliminary data.</text>
</comment>
<dbReference type="OrthoDB" id="9814202at2"/>
<dbReference type="RefSeq" id="WP_115835595.1">
    <property type="nucleotide sequence ID" value="NZ_CP025086.1"/>
</dbReference>
<dbReference type="InterPro" id="IPR029016">
    <property type="entry name" value="GAF-like_dom_sf"/>
</dbReference>
<dbReference type="Gene3D" id="3.30.450.40">
    <property type="match status" value="1"/>
</dbReference>
<dbReference type="EMBL" id="QUMO01000002">
    <property type="protein sequence ID" value="REF87384.1"/>
    <property type="molecule type" value="Genomic_DNA"/>
</dbReference>
<dbReference type="Gene3D" id="3.30.70.270">
    <property type="match status" value="1"/>
</dbReference>
<dbReference type="Gene3D" id="3.20.20.450">
    <property type="entry name" value="EAL domain"/>
    <property type="match status" value="1"/>
</dbReference>
<feature type="compositionally biased region" description="Basic and acidic residues" evidence="1">
    <location>
        <begin position="731"/>
        <end position="743"/>
    </location>
</feature>
<proteinExistence type="predicted"/>
<evidence type="ECO:0000313" key="6">
    <source>
        <dbReference type="Proteomes" id="UP000256900"/>
    </source>
</evidence>
<dbReference type="NCBIfam" id="TIGR00229">
    <property type="entry name" value="sensory_box"/>
    <property type="match status" value="1"/>
</dbReference>
<feature type="region of interest" description="Disordered" evidence="1">
    <location>
        <begin position="725"/>
        <end position="750"/>
    </location>
</feature>
<dbReference type="SUPFAM" id="SSF55073">
    <property type="entry name" value="Nucleotide cyclase"/>
    <property type="match status" value="1"/>
</dbReference>
<evidence type="ECO:0000259" key="3">
    <source>
        <dbReference type="PROSITE" id="PS50883"/>
    </source>
</evidence>
<dbReference type="PROSITE" id="PS50112">
    <property type="entry name" value="PAS"/>
    <property type="match status" value="1"/>
</dbReference>
<dbReference type="Pfam" id="PF00990">
    <property type="entry name" value="GGDEF"/>
    <property type="match status" value="1"/>
</dbReference>
<dbReference type="PANTHER" id="PTHR44757">
    <property type="entry name" value="DIGUANYLATE CYCLASE DGCP"/>
    <property type="match status" value="1"/>
</dbReference>
<reference evidence="5 6" key="1">
    <citation type="submission" date="2018-08" db="EMBL/GenBank/DDBJ databases">
        <title>Genomic Encyclopedia of Type Strains, Phase IV (KMG-IV): sequencing the most valuable type-strain genomes for metagenomic binning, comparative biology and taxonomic classification.</title>
        <authorList>
            <person name="Goeker M."/>
        </authorList>
    </citation>
    <scope>NUCLEOTIDE SEQUENCE [LARGE SCALE GENOMIC DNA]</scope>
    <source>
        <strain evidence="5 6">BW863</strain>
    </source>
</reference>
<dbReference type="InterPro" id="IPR029787">
    <property type="entry name" value="Nucleotide_cyclase"/>
</dbReference>
<dbReference type="InterPro" id="IPR043128">
    <property type="entry name" value="Rev_trsase/Diguanyl_cyclase"/>
</dbReference>
<dbReference type="InterPro" id="IPR052155">
    <property type="entry name" value="Biofilm_reg_signaling"/>
</dbReference>
<dbReference type="InterPro" id="IPR000014">
    <property type="entry name" value="PAS"/>
</dbReference>
<feature type="domain" description="EAL" evidence="3">
    <location>
        <begin position="468"/>
        <end position="722"/>
    </location>
</feature>
<protein>
    <submittedName>
        <fullName evidence="5">PAS domain S-box-containing protein/diguanylate cyclase (GGDEF)-like protein</fullName>
    </submittedName>
</protein>
<dbReference type="Proteomes" id="UP000256900">
    <property type="component" value="Unassembled WGS sequence"/>
</dbReference>
<dbReference type="SMART" id="SM00052">
    <property type="entry name" value="EAL"/>
    <property type="match status" value="1"/>
</dbReference>
<dbReference type="PROSITE" id="PS50887">
    <property type="entry name" value="GGDEF"/>
    <property type="match status" value="1"/>
</dbReference>
<dbReference type="Pfam" id="PF13426">
    <property type="entry name" value="PAS_9"/>
    <property type="match status" value="1"/>
</dbReference>
<evidence type="ECO:0000256" key="1">
    <source>
        <dbReference type="SAM" id="MobiDB-lite"/>
    </source>
</evidence>
<dbReference type="PROSITE" id="PS50883">
    <property type="entry name" value="EAL"/>
    <property type="match status" value="1"/>
</dbReference>
<dbReference type="InterPro" id="IPR003018">
    <property type="entry name" value="GAF"/>
</dbReference>
<dbReference type="CDD" id="cd00130">
    <property type="entry name" value="PAS"/>
    <property type="match status" value="1"/>
</dbReference>